<gene>
    <name evidence="1" type="ORF">RCL2_001441500</name>
</gene>
<organism evidence="1 2">
    <name type="scientific">Rhizophagus clarus</name>
    <dbReference type="NCBI Taxonomy" id="94130"/>
    <lineage>
        <taxon>Eukaryota</taxon>
        <taxon>Fungi</taxon>
        <taxon>Fungi incertae sedis</taxon>
        <taxon>Mucoromycota</taxon>
        <taxon>Glomeromycotina</taxon>
        <taxon>Glomeromycetes</taxon>
        <taxon>Glomerales</taxon>
        <taxon>Glomeraceae</taxon>
        <taxon>Rhizophagus</taxon>
    </lineage>
</organism>
<accession>A0A8H3QSF7</accession>
<proteinExistence type="predicted"/>
<dbReference type="AlphaFoldDB" id="A0A8H3QSF7"/>
<dbReference type="InterPro" id="IPR041078">
    <property type="entry name" value="Plavaka"/>
</dbReference>
<comment type="caution">
    <text evidence="1">The sequence shown here is derived from an EMBL/GenBank/DDBJ whole genome shotgun (WGS) entry which is preliminary data.</text>
</comment>
<evidence type="ECO:0000313" key="2">
    <source>
        <dbReference type="Proteomes" id="UP000615446"/>
    </source>
</evidence>
<protein>
    <submittedName>
        <fullName evidence="1">Uncharacterized protein</fullName>
    </submittedName>
</protein>
<dbReference type="OrthoDB" id="2339440at2759"/>
<reference evidence="1" key="1">
    <citation type="submission" date="2019-10" db="EMBL/GenBank/DDBJ databases">
        <title>Conservation and host-specific expression of non-tandemly repeated heterogenous ribosome RNA gene in arbuscular mycorrhizal fungi.</title>
        <authorList>
            <person name="Maeda T."/>
            <person name="Kobayashi Y."/>
            <person name="Nakagawa T."/>
            <person name="Ezawa T."/>
            <person name="Yamaguchi K."/>
            <person name="Bino T."/>
            <person name="Nishimoto Y."/>
            <person name="Shigenobu S."/>
            <person name="Kawaguchi M."/>
        </authorList>
    </citation>
    <scope>NUCLEOTIDE SEQUENCE</scope>
    <source>
        <strain evidence="1">HR1</strain>
    </source>
</reference>
<name>A0A8H3QSF7_9GLOM</name>
<dbReference type="EMBL" id="BLAL01000167">
    <property type="protein sequence ID" value="GES87424.1"/>
    <property type="molecule type" value="Genomic_DNA"/>
</dbReference>
<dbReference type="Proteomes" id="UP000615446">
    <property type="component" value="Unassembled WGS sequence"/>
</dbReference>
<dbReference type="Pfam" id="PF18759">
    <property type="entry name" value="Plavaka"/>
    <property type="match status" value="1"/>
</dbReference>
<sequence>MHQGRTTIPQVNEQRFHDESSIQIPEYNETLWTIAIVNPSVAITQETNTAFSPSTPQANNIDIEIKVNYEELPQTESQLPATFGETDCNPKDFQGASLNNALDTIEGKNKSKHIAEWPSDAYQEFMELIVEGNISNKVGDKIIKFFNRHSNLEKSPLPKSTKDGKDYLNQISSPSIDFKEKSVANYAGRPEVADNFVRKGIVKVLQDTESETRIYREPYECDWWLETEKLLSPMNNLLSVILYLDATIFDRIGKTSGHPVFLTLGNLPNQIQNSPESEVLLGFLSKIQDSGVKTSEAFRALQRETFHNFSSI</sequence>
<evidence type="ECO:0000313" key="1">
    <source>
        <dbReference type="EMBL" id="GES87424.1"/>
    </source>
</evidence>